<dbReference type="Proteomes" id="UP000624703">
    <property type="component" value="Unassembled WGS sequence"/>
</dbReference>
<keyword evidence="1" id="KW-0732">Signal</keyword>
<organism evidence="2 3">
    <name type="scientific">Persicirhabdus sediminis</name>
    <dbReference type="NCBI Taxonomy" id="454144"/>
    <lineage>
        <taxon>Bacteria</taxon>
        <taxon>Pseudomonadati</taxon>
        <taxon>Verrucomicrobiota</taxon>
        <taxon>Verrucomicrobiia</taxon>
        <taxon>Verrucomicrobiales</taxon>
        <taxon>Verrucomicrobiaceae</taxon>
        <taxon>Persicirhabdus</taxon>
    </lineage>
</organism>
<name>A0A8J7SM76_9BACT</name>
<dbReference type="RefSeq" id="WP_200310945.1">
    <property type="nucleotide sequence ID" value="NZ_JAENIM010000036.1"/>
</dbReference>
<dbReference type="AlphaFoldDB" id="A0A8J7SM76"/>
<reference evidence="2" key="1">
    <citation type="submission" date="2021-01" db="EMBL/GenBank/DDBJ databases">
        <title>Modified the classification status of verrucomicrobia.</title>
        <authorList>
            <person name="Feng X."/>
        </authorList>
    </citation>
    <scope>NUCLEOTIDE SEQUENCE</scope>
    <source>
        <strain evidence="2">_KCTC 22039</strain>
    </source>
</reference>
<accession>A0A8J7SM76</accession>
<evidence type="ECO:0000313" key="2">
    <source>
        <dbReference type="EMBL" id="MBK1790923.1"/>
    </source>
</evidence>
<sequence length="197" mass="21180">MNTVMICKLMALSVVLMAPVHAEVKQAAALAPSDIGAFKWIVGATAGTGEVVILRYSRIWTAGDKKSVDTHDKVSYNPGKRVEGSFVAIDPNYFTPSDSSEPNWHIAAFGGSGWVQGKCSSSSIGNNFGSITFTNKSGDIYEYQFTAIVMSHEEALTIYDDLPDLSATGWRWGGSPNKGVKIDEVKVGSHLLSEGDE</sequence>
<keyword evidence="3" id="KW-1185">Reference proteome</keyword>
<feature type="chain" id="PRO_5035190575" evidence="1">
    <location>
        <begin position="23"/>
        <end position="197"/>
    </location>
</feature>
<proteinExistence type="predicted"/>
<evidence type="ECO:0000256" key="1">
    <source>
        <dbReference type="SAM" id="SignalP"/>
    </source>
</evidence>
<protein>
    <submittedName>
        <fullName evidence="2">Uncharacterized protein</fullName>
    </submittedName>
</protein>
<dbReference type="EMBL" id="JAENIM010000036">
    <property type="protein sequence ID" value="MBK1790923.1"/>
    <property type="molecule type" value="Genomic_DNA"/>
</dbReference>
<comment type="caution">
    <text evidence="2">The sequence shown here is derived from an EMBL/GenBank/DDBJ whole genome shotgun (WGS) entry which is preliminary data.</text>
</comment>
<evidence type="ECO:0000313" key="3">
    <source>
        <dbReference type="Proteomes" id="UP000624703"/>
    </source>
</evidence>
<gene>
    <name evidence="2" type="ORF">JIN82_07115</name>
</gene>
<feature type="signal peptide" evidence="1">
    <location>
        <begin position="1"/>
        <end position="22"/>
    </location>
</feature>